<dbReference type="Proteomes" id="UP001460072">
    <property type="component" value="Unassembled WGS sequence"/>
</dbReference>
<organism evidence="2 3">
    <name type="scientific">Flavobacterium aureirubrum</name>
    <dbReference type="NCBI Taxonomy" id="3133147"/>
    <lineage>
        <taxon>Bacteria</taxon>
        <taxon>Pseudomonadati</taxon>
        <taxon>Bacteroidota</taxon>
        <taxon>Flavobacteriia</taxon>
        <taxon>Flavobacteriales</taxon>
        <taxon>Flavobacteriaceae</taxon>
        <taxon>Flavobacterium</taxon>
    </lineage>
</organism>
<feature type="chain" id="PRO_5045806376" evidence="1">
    <location>
        <begin position="21"/>
        <end position="86"/>
    </location>
</feature>
<comment type="caution">
    <text evidence="2">The sequence shown here is derived from an EMBL/GenBank/DDBJ whole genome shotgun (WGS) entry which is preliminary data.</text>
</comment>
<keyword evidence="1" id="KW-0732">Signal</keyword>
<gene>
    <name evidence="2" type="ORF">WFZ85_10415</name>
</gene>
<reference evidence="2 3" key="1">
    <citation type="submission" date="2024-03" db="EMBL/GenBank/DDBJ databases">
        <title>Two novel species of the genus Flavobacterium exhibiting potentially degradation of complex polysaccharides.</title>
        <authorList>
            <person name="Lian X."/>
        </authorList>
    </citation>
    <scope>NUCLEOTIDE SEQUENCE [LARGE SCALE GENOMIC DNA]</scope>
    <source>
        <strain evidence="3">j3</strain>
    </source>
</reference>
<keyword evidence="3" id="KW-1185">Reference proteome</keyword>
<evidence type="ECO:0000256" key="1">
    <source>
        <dbReference type="SAM" id="SignalP"/>
    </source>
</evidence>
<feature type="signal peptide" evidence="1">
    <location>
        <begin position="1"/>
        <end position="20"/>
    </location>
</feature>
<evidence type="ECO:0000313" key="2">
    <source>
        <dbReference type="EMBL" id="MEM0543035.1"/>
    </source>
</evidence>
<evidence type="ECO:0000313" key="3">
    <source>
        <dbReference type="Proteomes" id="UP001460072"/>
    </source>
</evidence>
<dbReference type="RefSeq" id="WP_342696237.1">
    <property type="nucleotide sequence ID" value="NZ_JBCGDO010000013.1"/>
</dbReference>
<sequence>MKKLFFSAVALVAFSFAGMANTIAVEEDSQVDNKKIEKIETGTPCADGASFVLHFLMEEMNLTFSQAWRLSEIGFQHCMRNTYGSN</sequence>
<proteinExistence type="predicted"/>
<dbReference type="EMBL" id="JBCGDO010000013">
    <property type="protein sequence ID" value="MEM0543035.1"/>
    <property type="molecule type" value="Genomic_DNA"/>
</dbReference>
<name>A0ABU9N914_9FLAO</name>
<accession>A0ABU9N914</accession>
<protein>
    <submittedName>
        <fullName evidence="2">Uncharacterized protein</fullName>
    </submittedName>
</protein>